<dbReference type="AlphaFoldDB" id="A0A2H3AYA2"/>
<proteinExistence type="predicted"/>
<gene>
    <name evidence="1" type="ORF">ARMSODRAFT_983577</name>
</gene>
<protein>
    <submittedName>
        <fullName evidence="1">Uncharacterized protein</fullName>
    </submittedName>
</protein>
<evidence type="ECO:0000313" key="1">
    <source>
        <dbReference type="EMBL" id="PBK58748.1"/>
    </source>
</evidence>
<evidence type="ECO:0000313" key="2">
    <source>
        <dbReference type="Proteomes" id="UP000218334"/>
    </source>
</evidence>
<organism evidence="1 2">
    <name type="scientific">Armillaria solidipes</name>
    <dbReference type="NCBI Taxonomy" id="1076256"/>
    <lineage>
        <taxon>Eukaryota</taxon>
        <taxon>Fungi</taxon>
        <taxon>Dikarya</taxon>
        <taxon>Basidiomycota</taxon>
        <taxon>Agaricomycotina</taxon>
        <taxon>Agaricomycetes</taxon>
        <taxon>Agaricomycetidae</taxon>
        <taxon>Agaricales</taxon>
        <taxon>Marasmiineae</taxon>
        <taxon>Physalacriaceae</taxon>
        <taxon>Armillaria</taxon>
    </lineage>
</organism>
<dbReference type="Proteomes" id="UP000218334">
    <property type="component" value="Unassembled WGS sequence"/>
</dbReference>
<reference evidence="2" key="1">
    <citation type="journal article" date="2017" name="Nat. Ecol. Evol.">
        <title>Genome expansion and lineage-specific genetic innovations in the forest pathogenic fungi Armillaria.</title>
        <authorList>
            <person name="Sipos G."/>
            <person name="Prasanna A.N."/>
            <person name="Walter M.C."/>
            <person name="O'Connor E."/>
            <person name="Balint B."/>
            <person name="Krizsan K."/>
            <person name="Kiss B."/>
            <person name="Hess J."/>
            <person name="Varga T."/>
            <person name="Slot J."/>
            <person name="Riley R."/>
            <person name="Boka B."/>
            <person name="Rigling D."/>
            <person name="Barry K."/>
            <person name="Lee J."/>
            <person name="Mihaltcheva S."/>
            <person name="LaButti K."/>
            <person name="Lipzen A."/>
            <person name="Waldron R."/>
            <person name="Moloney N.M."/>
            <person name="Sperisen C."/>
            <person name="Kredics L."/>
            <person name="Vagvoelgyi C."/>
            <person name="Patrignani A."/>
            <person name="Fitzpatrick D."/>
            <person name="Nagy I."/>
            <person name="Doyle S."/>
            <person name="Anderson J.B."/>
            <person name="Grigoriev I.V."/>
            <person name="Gueldener U."/>
            <person name="Muensterkoetter M."/>
            <person name="Nagy L.G."/>
        </authorList>
    </citation>
    <scope>NUCLEOTIDE SEQUENCE [LARGE SCALE GENOMIC DNA]</scope>
    <source>
        <strain evidence="2">28-4</strain>
    </source>
</reference>
<accession>A0A2H3AYA2</accession>
<dbReference type="EMBL" id="KZ293525">
    <property type="protein sequence ID" value="PBK58748.1"/>
    <property type="molecule type" value="Genomic_DNA"/>
</dbReference>
<name>A0A2H3AYA2_9AGAR</name>
<sequence>MISYRFAFHLGLSYDRLSFQGLWYHYGSRLRGSSRTYLPGLSDCFILAFQLRSLRVRCVDNQRGALVAYMRDCRLQADGGNTIASFPVGARTSSPFAFDYRFVARHSRESGTTSVWTTFFLQRLYAYTQARSFDAWYYSRRLQNRKCEKGSNGFERRWRQALQRKLS</sequence>
<keyword evidence="2" id="KW-1185">Reference proteome</keyword>